<organism evidence="2 3">
    <name type="scientific">Belliella marina</name>
    <dbReference type="NCBI Taxonomy" id="1644146"/>
    <lineage>
        <taxon>Bacteria</taxon>
        <taxon>Pseudomonadati</taxon>
        <taxon>Bacteroidota</taxon>
        <taxon>Cytophagia</taxon>
        <taxon>Cytophagales</taxon>
        <taxon>Cyclobacteriaceae</taxon>
        <taxon>Belliella</taxon>
    </lineage>
</organism>
<sequence>MEAYVYYEKEQADLGEFFLTQLDKSFERIKSNPLHFPKKRDPFREALVSKFPYIVIFEIEEENIIIYSVFNTWKDPRKKPL</sequence>
<keyword evidence="3" id="KW-1185">Reference proteome</keyword>
<gene>
    <name evidence="2" type="ORF">ACFSKL_14055</name>
</gene>
<dbReference type="EMBL" id="JBHUHR010000039">
    <property type="protein sequence ID" value="MFD2035923.1"/>
    <property type="molecule type" value="Genomic_DNA"/>
</dbReference>
<evidence type="ECO:0000313" key="3">
    <source>
        <dbReference type="Proteomes" id="UP001597361"/>
    </source>
</evidence>
<evidence type="ECO:0000256" key="1">
    <source>
        <dbReference type="ARBA" id="ARBA00022649"/>
    </source>
</evidence>
<dbReference type="InterPro" id="IPR035093">
    <property type="entry name" value="RelE/ParE_toxin_dom_sf"/>
</dbReference>
<comment type="caution">
    <text evidence="2">The sequence shown here is derived from an EMBL/GenBank/DDBJ whole genome shotgun (WGS) entry which is preliminary data.</text>
</comment>
<reference evidence="3" key="1">
    <citation type="journal article" date="2019" name="Int. J. Syst. Evol. Microbiol.">
        <title>The Global Catalogue of Microorganisms (GCM) 10K type strain sequencing project: providing services to taxonomists for standard genome sequencing and annotation.</title>
        <authorList>
            <consortium name="The Broad Institute Genomics Platform"/>
            <consortium name="The Broad Institute Genome Sequencing Center for Infectious Disease"/>
            <person name="Wu L."/>
            <person name="Ma J."/>
        </authorList>
    </citation>
    <scope>NUCLEOTIDE SEQUENCE [LARGE SCALE GENOMIC DNA]</scope>
    <source>
        <strain evidence="3">CGMCC 1.15180</strain>
    </source>
</reference>
<dbReference type="Gene3D" id="3.30.2310.20">
    <property type="entry name" value="RelE-like"/>
    <property type="match status" value="1"/>
</dbReference>
<keyword evidence="1" id="KW-1277">Toxin-antitoxin system</keyword>
<dbReference type="Pfam" id="PF05016">
    <property type="entry name" value="ParE_toxin"/>
    <property type="match status" value="1"/>
</dbReference>
<accession>A0ABW4VRL8</accession>
<protein>
    <submittedName>
        <fullName evidence="2">Type II toxin-antitoxin system RelE/ParE family toxin</fullName>
    </submittedName>
</protein>
<dbReference type="InterPro" id="IPR007712">
    <property type="entry name" value="RelE/ParE_toxin"/>
</dbReference>
<proteinExistence type="predicted"/>
<evidence type="ECO:0000313" key="2">
    <source>
        <dbReference type="EMBL" id="MFD2035923.1"/>
    </source>
</evidence>
<dbReference type="RefSeq" id="WP_376887387.1">
    <property type="nucleotide sequence ID" value="NZ_JBHUHR010000039.1"/>
</dbReference>
<name>A0ABW4VRL8_9BACT</name>
<dbReference type="Proteomes" id="UP001597361">
    <property type="component" value="Unassembled WGS sequence"/>
</dbReference>